<evidence type="ECO:0000313" key="2">
    <source>
        <dbReference type="Proteomes" id="UP000198828"/>
    </source>
</evidence>
<reference evidence="1 2" key="1">
    <citation type="submission" date="2016-10" db="EMBL/GenBank/DDBJ databases">
        <authorList>
            <person name="de Groot N.N."/>
        </authorList>
    </citation>
    <scope>NUCLEOTIDE SEQUENCE [LARGE SCALE GENOMIC DNA]</scope>
    <source>
        <strain evidence="1 2">DSM 23310</strain>
    </source>
</reference>
<dbReference type="AlphaFoldDB" id="A0A1H2YLR2"/>
<gene>
    <name evidence="1" type="ORF">SAMN05660923_01659</name>
</gene>
<dbReference type="OrthoDB" id="1706616at2"/>
<accession>A0A1H2YLR2</accession>
<dbReference type="EMBL" id="FNNG01000006">
    <property type="protein sequence ID" value="SDX06143.1"/>
    <property type="molecule type" value="Genomic_DNA"/>
</dbReference>
<dbReference type="Proteomes" id="UP000198828">
    <property type="component" value="Unassembled WGS sequence"/>
</dbReference>
<dbReference type="RefSeq" id="WP_093752665.1">
    <property type="nucleotide sequence ID" value="NZ_FNNG01000006.1"/>
</dbReference>
<organism evidence="1 2">
    <name type="scientific">Tepidimicrobium xylanilyticum</name>
    <dbReference type="NCBI Taxonomy" id="1123352"/>
    <lineage>
        <taxon>Bacteria</taxon>
        <taxon>Bacillati</taxon>
        <taxon>Bacillota</taxon>
        <taxon>Tissierellia</taxon>
        <taxon>Tissierellales</taxon>
        <taxon>Tepidimicrobiaceae</taxon>
        <taxon>Tepidimicrobium</taxon>
    </lineage>
</organism>
<keyword evidence="2" id="KW-1185">Reference proteome</keyword>
<proteinExistence type="predicted"/>
<name>A0A1H2YLR2_9FIRM</name>
<evidence type="ECO:0000313" key="1">
    <source>
        <dbReference type="EMBL" id="SDX06143.1"/>
    </source>
</evidence>
<sequence>MRIPNFINIDGIFYHLKEGFFAKGNLIEGEIIEVEDDLVLIHIKDVGIIKAKSESHLSAQEGKILNFIVKDIQKDCIQLKPILPNVTKEKDFQLATVNDEKLVGILEEYNIKPTTSSAKFLKNLMEFNIPIDKDNVVRGVWLTDKLEQLINLKENTVPILASTGNLEIDVSDILKEDIRNILVIEGNEVEDNKESNISYAKDFTGVINEFVKDFPKLNDDLLQKTVIFFMKYNIKPSLKNVKYFLELELDPSSFSKDFEMLKEFNVFKFTNPIKRFIIDNDGVTKTIEQENIKYANILSKTISLLKDIKADNEKTKEIIEELIDKCSFLKDMNKELIFIHLPLNMDKDYKDTIITFLKNRKQEKGYKNKLNIFINLNTKRLGTIRIACLVWDNYIDVKFSGINKEDIYLFESRENLLRNLVETTGYEIRTVEYINRDFTSILDTLKLNITNIFNLDIRV</sequence>
<protein>
    <submittedName>
        <fullName evidence="1">Uncharacterized protein</fullName>
    </submittedName>
</protein>